<protein>
    <submittedName>
        <fullName evidence="1">RusA family crossover junction endodeoxyribonuclease</fullName>
    </submittedName>
</protein>
<name>A0ABX5ZH32_9GAMM</name>
<dbReference type="RefSeq" id="WP_149368763.1">
    <property type="nucleotide sequence ID" value="NZ_CP043550.1"/>
</dbReference>
<evidence type="ECO:0000313" key="1">
    <source>
        <dbReference type="EMBL" id="QEO57583.1"/>
    </source>
</evidence>
<keyword evidence="2" id="KW-1185">Reference proteome</keyword>
<dbReference type="InterPro" id="IPR036614">
    <property type="entry name" value="RusA-like_sf"/>
</dbReference>
<evidence type="ECO:0000313" key="2">
    <source>
        <dbReference type="Proteomes" id="UP000322509"/>
    </source>
</evidence>
<dbReference type="Pfam" id="PF05866">
    <property type="entry name" value="RusA"/>
    <property type="match status" value="1"/>
</dbReference>
<dbReference type="InterPro" id="IPR008822">
    <property type="entry name" value="Endonuclease_RusA-like"/>
</dbReference>
<dbReference type="SUPFAM" id="SSF103084">
    <property type="entry name" value="Holliday junction resolvase RusA"/>
    <property type="match status" value="1"/>
</dbReference>
<sequence>MSEVIITVSAYPPSANDLYKRNANGSQRLSKAHKQFRDEIFYSALSSKEIEQYPVEISVYLYMKDKRLRDVDNVNKTILDGLVKAQVLRDDNWKYVRSVKTEIVSLCPVKQGKTLIRIKKYDGSKI</sequence>
<dbReference type="EMBL" id="CP043550">
    <property type="protein sequence ID" value="QEO57583.1"/>
    <property type="molecule type" value="Genomic_DNA"/>
</dbReference>
<gene>
    <name evidence="1" type="ORF">F0R74_06845</name>
</gene>
<accession>A0ABX5ZH32</accession>
<dbReference type="Proteomes" id="UP000322509">
    <property type="component" value="Chromosome"/>
</dbReference>
<dbReference type="Gene3D" id="3.30.1330.70">
    <property type="entry name" value="Holliday junction resolvase RusA"/>
    <property type="match status" value="1"/>
</dbReference>
<proteinExistence type="predicted"/>
<reference evidence="1 2" key="1">
    <citation type="submission" date="2019-09" db="EMBL/GenBank/DDBJ databases">
        <title>Complete genome sequence of Francisella marina E103-15.</title>
        <authorList>
            <person name="Tekedar H.C."/>
            <person name="Griffin M.J."/>
            <person name="Waldbieser G.C."/>
            <person name="Soto E."/>
        </authorList>
    </citation>
    <scope>NUCLEOTIDE SEQUENCE [LARGE SCALE GENOMIC DNA]</scope>
    <source>
        <strain evidence="1 2">E103-15</strain>
    </source>
</reference>
<organism evidence="1 2">
    <name type="scientific">Francisella marina</name>
    <dbReference type="NCBI Taxonomy" id="2249302"/>
    <lineage>
        <taxon>Bacteria</taxon>
        <taxon>Pseudomonadati</taxon>
        <taxon>Pseudomonadota</taxon>
        <taxon>Gammaproteobacteria</taxon>
        <taxon>Thiotrichales</taxon>
        <taxon>Francisellaceae</taxon>
        <taxon>Francisella</taxon>
    </lineage>
</organism>